<dbReference type="PANTHER" id="PTHR43095">
    <property type="entry name" value="SUGAR KINASE"/>
    <property type="match status" value="1"/>
</dbReference>
<feature type="domain" description="Carbohydrate kinase FGGY N-terminal" evidence="5">
    <location>
        <begin position="3"/>
        <end position="247"/>
    </location>
</feature>
<dbReference type="InterPro" id="IPR000577">
    <property type="entry name" value="Carb_kinase_FGGY"/>
</dbReference>
<evidence type="ECO:0000313" key="7">
    <source>
        <dbReference type="EMBL" id="WEA43290.1"/>
    </source>
</evidence>
<feature type="domain" description="Carbohydrate kinase FGGY C-terminal" evidence="6">
    <location>
        <begin position="257"/>
        <end position="452"/>
    </location>
</feature>
<dbReference type="InterPro" id="IPR043129">
    <property type="entry name" value="ATPase_NBD"/>
</dbReference>
<evidence type="ECO:0000256" key="2">
    <source>
        <dbReference type="ARBA" id="ARBA00022679"/>
    </source>
</evidence>
<dbReference type="PIRSF" id="PIRSF000538">
    <property type="entry name" value="GlpK"/>
    <property type="match status" value="1"/>
</dbReference>
<dbReference type="Gene3D" id="3.30.420.40">
    <property type="match status" value="2"/>
</dbReference>
<dbReference type="Pfam" id="PF02782">
    <property type="entry name" value="FGGY_C"/>
    <property type="match status" value="1"/>
</dbReference>
<evidence type="ECO:0000313" key="8">
    <source>
        <dbReference type="Proteomes" id="UP001220217"/>
    </source>
</evidence>
<dbReference type="RefSeq" id="WP_275036420.1">
    <property type="nucleotide sequence ID" value="NZ_CP118718.1"/>
</dbReference>
<evidence type="ECO:0000256" key="1">
    <source>
        <dbReference type="ARBA" id="ARBA00009156"/>
    </source>
</evidence>
<dbReference type="InterPro" id="IPR018485">
    <property type="entry name" value="FGGY_C"/>
</dbReference>
<dbReference type="NCBIfam" id="TIGR01314">
    <property type="entry name" value="gntK_FGGY"/>
    <property type="match status" value="1"/>
</dbReference>
<comment type="similarity">
    <text evidence="1 4">Belongs to the FGGY kinase family.</text>
</comment>
<dbReference type="InterPro" id="IPR006002">
    <property type="entry name" value="Gluconate_kinase"/>
</dbReference>
<evidence type="ECO:0000256" key="3">
    <source>
        <dbReference type="ARBA" id="ARBA00022777"/>
    </source>
</evidence>
<organism evidence="7 8">
    <name type="scientific">Priestia aryabhattai</name>
    <name type="common">Bacillus aryabhattai</name>
    <dbReference type="NCBI Taxonomy" id="412384"/>
    <lineage>
        <taxon>Bacteria</taxon>
        <taxon>Bacillati</taxon>
        <taxon>Bacillota</taxon>
        <taxon>Bacilli</taxon>
        <taxon>Bacillales</taxon>
        <taxon>Bacillaceae</taxon>
        <taxon>Priestia</taxon>
    </lineage>
</organism>
<accession>A0ABD7WSM5</accession>
<sequence>MEYMIGVDIGTTSTKAVLFTVQGEIKETHHAEYPLYTPDSLTAEQKPDEIFTAVLSVIKQVVAKSQMDKSKLAFISFSSAMHSIIAVDEQGKPLTNCITWADKRAASFADELKENGKSEELYKRTGVPIHPMSPLVKIMWMKHEKKDIAGGTCKFVSIKEYIFYKFFGEFVVDYSIAAATGCLNINELIWDEEALKAADISEKQLSKVVPTTHVLKGMKSDLAYALNINEDTPFVIGSSDGVLSNIGLGAINKGEIAVTIGTSGAIRTITREPLLDEQGRTFCYPLMKDRYVVGGSVNNGGVVLKWAKNELAKSETTVAERLDMNVYDLLTEMASNVNPGSDGLLFHPYLSGERAPLWNPHARGSFTGLSLHHKKEHMIRAVLEGVMYNLYTVLAPLQALIGEAVEIKASGGFARSKVWKQMMADIFDKKVTIPESLESSCLGAAIVGLYALELIDSIDAVKDMVGKVHTLTPIKENVEIYKEILPVYIGIMNCMMPHYQKLAALQRESDGAE</sequence>
<proteinExistence type="inferred from homology"/>
<dbReference type="InterPro" id="IPR018483">
    <property type="entry name" value="Carb_kinase_FGGY_CS"/>
</dbReference>
<dbReference type="CDD" id="cd07770">
    <property type="entry name" value="ASKHA_NBD_FGGY_GntK"/>
    <property type="match status" value="1"/>
</dbReference>
<dbReference type="InterPro" id="IPR050406">
    <property type="entry name" value="FGGY_Carb_Kinase"/>
</dbReference>
<dbReference type="EMBL" id="CP118718">
    <property type="protein sequence ID" value="WEA43290.1"/>
    <property type="molecule type" value="Genomic_DNA"/>
</dbReference>
<dbReference type="Proteomes" id="UP001220217">
    <property type="component" value="Chromosome"/>
</dbReference>
<gene>
    <name evidence="7" type="primary">gntK</name>
    <name evidence="7" type="ORF">PWO00_21035</name>
</gene>
<dbReference type="PANTHER" id="PTHR43095:SF2">
    <property type="entry name" value="GLUCONOKINASE"/>
    <property type="match status" value="1"/>
</dbReference>
<dbReference type="AlphaFoldDB" id="A0ABD7WSM5"/>
<dbReference type="SUPFAM" id="SSF53067">
    <property type="entry name" value="Actin-like ATPase domain"/>
    <property type="match status" value="2"/>
</dbReference>
<reference evidence="7 8" key="1">
    <citation type="submission" date="2023-02" db="EMBL/GenBank/DDBJ databases">
        <title>Complete genome sequence of Priestia aryabhattai G5MAi6, a methanol-tolerant strain isolated from tap water in Hong Kong.</title>
        <authorList>
            <person name="Leung K.M."/>
            <person name="Lai G.K.K."/>
            <person name="Griffin S.D.J."/>
        </authorList>
    </citation>
    <scope>NUCLEOTIDE SEQUENCE [LARGE SCALE GENOMIC DNA]</scope>
    <source>
        <strain evidence="7 8">G5MAi6</strain>
    </source>
</reference>
<dbReference type="InterPro" id="IPR018484">
    <property type="entry name" value="FGGY_N"/>
</dbReference>
<keyword evidence="3 4" id="KW-0418">Kinase</keyword>
<name>A0ABD7WSM5_PRIAR</name>
<dbReference type="Pfam" id="PF00370">
    <property type="entry name" value="FGGY_N"/>
    <property type="match status" value="1"/>
</dbReference>
<protein>
    <submittedName>
        <fullName evidence="7">Gluconokinase</fullName>
        <ecNumber evidence="7">2.7.1.12</ecNumber>
    </submittedName>
</protein>
<evidence type="ECO:0000256" key="4">
    <source>
        <dbReference type="RuleBase" id="RU003733"/>
    </source>
</evidence>
<dbReference type="EC" id="2.7.1.12" evidence="7"/>
<evidence type="ECO:0000259" key="6">
    <source>
        <dbReference type="Pfam" id="PF02782"/>
    </source>
</evidence>
<dbReference type="GO" id="GO:0046316">
    <property type="term" value="F:gluconokinase activity"/>
    <property type="evidence" value="ECO:0007669"/>
    <property type="project" value="UniProtKB-EC"/>
</dbReference>
<keyword evidence="2 4" id="KW-0808">Transferase</keyword>
<dbReference type="PROSITE" id="PS00445">
    <property type="entry name" value="FGGY_KINASES_2"/>
    <property type="match status" value="1"/>
</dbReference>
<evidence type="ECO:0000259" key="5">
    <source>
        <dbReference type="Pfam" id="PF00370"/>
    </source>
</evidence>